<feature type="transmembrane region" description="Helical" evidence="12">
    <location>
        <begin position="34"/>
        <end position="54"/>
    </location>
</feature>
<dbReference type="PANTHER" id="PTHR28259:SF1">
    <property type="entry name" value="FLUORIDE EXPORT PROTEIN 1-RELATED"/>
    <property type="match status" value="1"/>
</dbReference>
<evidence type="ECO:0000256" key="6">
    <source>
        <dbReference type="ARBA" id="ARBA00023053"/>
    </source>
</evidence>
<dbReference type="GO" id="GO:0140114">
    <property type="term" value="P:cellular detoxification of fluoride"/>
    <property type="evidence" value="ECO:0007669"/>
    <property type="project" value="UniProtKB-UniRule"/>
</dbReference>
<dbReference type="InterPro" id="IPR003691">
    <property type="entry name" value="FluC"/>
</dbReference>
<evidence type="ECO:0000313" key="14">
    <source>
        <dbReference type="Proteomes" id="UP000019460"/>
    </source>
</evidence>
<comment type="similarity">
    <text evidence="10 12">Belongs to the fluoride channel Fluc/FEX (TC 1.A.43) family.</text>
</comment>
<dbReference type="NCBIfam" id="TIGR00494">
    <property type="entry name" value="crcB"/>
    <property type="match status" value="1"/>
</dbReference>
<dbReference type="RefSeq" id="WP_043749923.1">
    <property type="nucleotide sequence ID" value="NZ_AONC01000012.1"/>
</dbReference>
<accession>W9W178</accession>
<keyword evidence="5 12" id="KW-1133">Transmembrane helix</keyword>
<keyword evidence="9 12" id="KW-0407">Ion channel</keyword>
<evidence type="ECO:0000256" key="2">
    <source>
        <dbReference type="ARBA" id="ARBA00022475"/>
    </source>
</evidence>
<comment type="function">
    <text evidence="12">Fluoride-specific ion channel. Important for reducing fluoride concentration in the cell, thus reducing its toxicity.</text>
</comment>
<dbReference type="NCBIfam" id="NF010792">
    <property type="entry name" value="PRK14196.1"/>
    <property type="match status" value="1"/>
</dbReference>
<evidence type="ECO:0000256" key="12">
    <source>
        <dbReference type="HAMAP-Rule" id="MF_00454"/>
    </source>
</evidence>
<dbReference type="PANTHER" id="PTHR28259">
    <property type="entry name" value="FLUORIDE EXPORT PROTEIN 1-RELATED"/>
    <property type="match status" value="1"/>
</dbReference>
<keyword evidence="8 12" id="KW-0472">Membrane</keyword>
<dbReference type="AlphaFoldDB" id="W9W178"/>
<dbReference type="HAMAP" id="MF_00454">
    <property type="entry name" value="FluC"/>
    <property type="match status" value="1"/>
</dbReference>
<evidence type="ECO:0000256" key="9">
    <source>
        <dbReference type="ARBA" id="ARBA00023303"/>
    </source>
</evidence>
<gene>
    <name evidence="12" type="primary">fluC</name>
    <name evidence="12" type="synonym">crcB</name>
    <name evidence="13" type="ORF">D779_0259</name>
</gene>
<feature type="transmembrane region" description="Helical" evidence="12">
    <location>
        <begin position="66"/>
        <end position="84"/>
    </location>
</feature>
<dbReference type="Proteomes" id="UP000019460">
    <property type="component" value="Unassembled WGS sequence"/>
</dbReference>
<keyword evidence="7 12" id="KW-0406">Ion transport</keyword>
<keyword evidence="3" id="KW-0997">Cell inner membrane</keyword>
<evidence type="ECO:0000256" key="4">
    <source>
        <dbReference type="ARBA" id="ARBA00022692"/>
    </source>
</evidence>
<proteinExistence type="inferred from homology"/>
<dbReference type="GO" id="GO:0005886">
    <property type="term" value="C:plasma membrane"/>
    <property type="evidence" value="ECO:0007669"/>
    <property type="project" value="UniProtKB-SubCell"/>
</dbReference>
<evidence type="ECO:0000256" key="11">
    <source>
        <dbReference type="ARBA" id="ARBA00035585"/>
    </source>
</evidence>
<comment type="caution">
    <text evidence="13">The sequence shown here is derived from an EMBL/GenBank/DDBJ whole genome shotgun (WGS) entry which is preliminary data.</text>
</comment>
<keyword evidence="2 12" id="KW-1003">Cell membrane</keyword>
<dbReference type="STRING" id="1249627.D779_0259"/>
<comment type="activity regulation">
    <text evidence="12">Na(+) is not transported, but it plays an essential structural role and its presence is essential for fluoride channel function.</text>
</comment>
<comment type="subcellular location">
    <subcellularLocation>
        <location evidence="1 12">Cell membrane</location>
        <topology evidence="1 12">Multi-pass membrane protein</topology>
    </subcellularLocation>
</comment>
<feature type="binding site" evidence="12">
    <location>
        <position position="77"/>
    </location>
    <ligand>
        <name>Na(+)</name>
        <dbReference type="ChEBI" id="CHEBI:29101"/>
        <note>structural</note>
    </ligand>
</feature>
<feature type="transmembrane region" description="Helical" evidence="12">
    <location>
        <begin position="96"/>
        <end position="123"/>
    </location>
</feature>
<dbReference type="Pfam" id="PF02537">
    <property type="entry name" value="CRCB"/>
    <property type="match status" value="1"/>
</dbReference>
<evidence type="ECO:0000256" key="7">
    <source>
        <dbReference type="ARBA" id="ARBA00023065"/>
    </source>
</evidence>
<dbReference type="GO" id="GO:0046872">
    <property type="term" value="F:metal ion binding"/>
    <property type="evidence" value="ECO:0007669"/>
    <property type="project" value="UniProtKB-KW"/>
</dbReference>
<keyword evidence="4 12" id="KW-0812">Transmembrane</keyword>
<dbReference type="eggNOG" id="COG0239">
    <property type="taxonomic scope" value="Bacteria"/>
</dbReference>
<name>W9W178_9GAMM</name>
<evidence type="ECO:0000313" key="13">
    <source>
        <dbReference type="EMBL" id="EXJ16325.1"/>
    </source>
</evidence>
<dbReference type="GO" id="GO:0062054">
    <property type="term" value="F:fluoride channel activity"/>
    <property type="evidence" value="ECO:0007669"/>
    <property type="project" value="UniProtKB-UniRule"/>
</dbReference>
<sequence>MLAILSIFSGAGLGALLRWYLGTRLNPVFPTLPVGTLAANLLGGFLIGAAIAWFGRHPGLPPELRLMIVTGFLGGLTTFSTFSAEVVNLLMRGEYAWGFGAIAAHLTGSLAMTAMGVGLAHILMRT</sequence>
<comment type="catalytic activity">
    <reaction evidence="11">
        <text>fluoride(in) = fluoride(out)</text>
        <dbReference type="Rhea" id="RHEA:76159"/>
        <dbReference type="ChEBI" id="CHEBI:17051"/>
    </reaction>
    <physiologicalReaction direction="left-to-right" evidence="11">
        <dbReference type="Rhea" id="RHEA:76160"/>
    </physiologicalReaction>
</comment>
<dbReference type="EMBL" id="AONC01000012">
    <property type="protein sequence ID" value="EXJ16325.1"/>
    <property type="molecule type" value="Genomic_DNA"/>
</dbReference>
<dbReference type="PATRIC" id="fig|1249627.3.peg.856"/>
<keyword evidence="12" id="KW-0813">Transport</keyword>
<reference evidence="13 14" key="1">
    <citation type="submission" date="2012-11" db="EMBL/GenBank/DDBJ databases">
        <title>Genome assembly of Thiorhodococcus sp. AK35.</title>
        <authorList>
            <person name="Nupur N."/>
            <person name="Khatri I."/>
            <person name="Subramanian S."/>
            <person name="Pinnaka A."/>
        </authorList>
    </citation>
    <scope>NUCLEOTIDE SEQUENCE [LARGE SCALE GENOMIC DNA]</scope>
    <source>
        <strain evidence="13 14">AK35</strain>
    </source>
</reference>
<organism evidence="13 14">
    <name type="scientific">Imhoffiella purpurea</name>
    <dbReference type="NCBI Taxonomy" id="1249627"/>
    <lineage>
        <taxon>Bacteria</taxon>
        <taxon>Pseudomonadati</taxon>
        <taxon>Pseudomonadota</taxon>
        <taxon>Gammaproteobacteria</taxon>
        <taxon>Chromatiales</taxon>
        <taxon>Chromatiaceae</taxon>
        <taxon>Imhoffiella</taxon>
    </lineage>
</organism>
<evidence type="ECO:0000256" key="10">
    <source>
        <dbReference type="ARBA" id="ARBA00035120"/>
    </source>
</evidence>
<keyword evidence="14" id="KW-1185">Reference proteome</keyword>
<evidence type="ECO:0000256" key="1">
    <source>
        <dbReference type="ARBA" id="ARBA00004651"/>
    </source>
</evidence>
<evidence type="ECO:0000256" key="3">
    <source>
        <dbReference type="ARBA" id="ARBA00022519"/>
    </source>
</evidence>
<keyword evidence="12" id="KW-0479">Metal-binding</keyword>
<evidence type="ECO:0000256" key="8">
    <source>
        <dbReference type="ARBA" id="ARBA00023136"/>
    </source>
</evidence>
<evidence type="ECO:0000256" key="5">
    <source>
        <dbReference type="ARBA" id="ARBA00022989"/>
    </source>
</evidence>
<protein>
    <recommendedName>
        <fullName evidence="12">Fluoride-specific ion channel FluC</fullName>
    </recommendedName>
</protein>
<keyword evidence="6 12" id="KW-0915">Sodium</keyword>
<feature type="binding site" evidence="12">
    <location>
        <position position="74"/>
    </location>
    <ligand>
        <name>Na(+)</name>
        <dbReference type="ChEBI" id="CHEBI:29101"/>
        <note>structural</note>
    </ligand>
</feature>